<protein>
    <submittedName>
        <fullName evidence="1">Alpha/beta hydrolase</fullName>
    </submittedName>
</protein>
<dbReference type="GO" id="GO:0016787">
    <property type="term" value="F:hydrolase activity"/>
    <property type="evidence" value="ECO:0007669"/>
    <property type="project" value="UniProtKB-KW"/>
</dbReference>
<accession>A0ABY4Y275</accession>
<dbReference type="Proteomes" id="UP001057348">
    <property type="component" value="Chromosome"/>
</dbReference>
<evidence type="ECO:0000313" key="2">
    <source>
        <dbReference type="Proteomes" id="UP001057348"/>
    </source>
</evidence>
<gene>
    <name evidence="1" type="ORF">MKF32_06640</name>
</gene>
<reference evidence="1" key="1">
    <citation type="submission" date="2022-02" db="EMBL/GenBank/DDBJ databases">
        <title>Draft Genome Sequence of Bacillus vallismortis Strain BL01, Isolated from Artemisia lerchiana Web. Roots.</title>
        <authorList>
            <person name="Chebotar V.K."/>
            <person name="Gancheva M.S."/>
            <person name="Chizhevskaya E.P."/>
            <person name="Komarova O.V."/>
            <person name="Baganova M.E."/>
            <person name="Zaplatkin A.N."/>
            <person name="Pishchik V.N."/>
        </authorList>
    </citation>
    <scope>NUCLEOTIDE SEQUENCE</scope>
    <source>
        <strain evidence="1">BL01</strain>
    </source>
</reference>
<dbReference type="RefSeq" id="WP_087990854.1">
    <property type="nucleotide sequence ID" value="NZ_CP092751.1"/>
</dbReference>
<sequence>MMMNKENVKRSWKLELGTGDRVILVLPRMDADALSREEWMVSLAPYMNDYTFIILDVPEKLIQENKEKDSFTVPELARWAHDYVKKNNITPYMIWGFSLGGMMAQYLSTFNEYADTPILLVSTMLYPNKKLKAVFSTWYMLCDKFGVKGLQAGLVPWVVKESELPIFRLETTDIEDEAIAVAKMKAGVQAIINHNGKTYHDQMKSPIQIIFGEESILLGKEESEYFEKYMPQANIHFIQNSGMRMFGEKPDEVKQVIEKFIDSHFGAEV</sequence>
<name>A0ABY4Y275_BACVA</name>
<dbReference type="InterPro" id="IPR029058">
    <property type="entry name" value="AB_hydrolase_fold"/>
</dbReference>
<dbReference type="EMBL" id="CP092751">
    <property type="protein sequence ID" value="USP96715.1"/>
    <property type="molecule type" value="Genomic_DNA"/>
</dbReference>
<dbReference type="Gene3D" id="3.40.50.1820">
    <property type="entry name" value="alpha/beta hydrolase"/>
    <property type="match status" value="1"/>
</dbReference>
<proteinExistence type="predicted"/>
<dbReference type="SUPFAM" id="SSF53474">
    <property type="entry name" value="alpha/beta-Hydrolases"/>
    <property type="match status" value="1"/>
</dbReference>
<keyword evidence="2" id="KW-1185">Reference proteome</keyword>
<keyword evidence="1" id="KW-0378">Hydrolase</keyword>
<evidence type="ECO:0000313" key="1">
    <source>
        <dbReference type="EMBL" id="USP96715.1"/>
    </source>
</evidence>
<organism evidence="1 2">
    <name type="scientific">Bacillus vallismortis</name>
    <dbReference type="NCBI Taxonomy" id="72361"/>
    <lineage>
        <taxon>Bacteria</taxon>
        <taxon>Bacillati</taxon>
        <taxon>Bacillota</taxon>
        <taxon>Bacilli</taxon>
        <taxon>Bacillales</taxon>
        <taxon>Bacillaceae</taxon>
        <taxon>Bacillus</taxon>
    </lineage>
</organism>